<sequence length="126" mass="13704">MAVSPEDRSGELGDARVPTDRERISTAIVHTYKREFGKGPESIRVHIADDTVMALLRGGFSIVEESLRRSGRAEVVRDQRRAFGDMVAPTLAAAVSEVIGREVVQVLADTSQDPDLSVVVFVLARA</sequence>
<evidence type="ECO:0000259" key="1">
    <source>
        <dbReference type="Pfam" id="PF10057"/>
    </source>
</evidence>
<name>A0A6J7FDK3_9ZZZZ</name>
<dbReference type="EMBL" id="CAFBMK010000004">
    <property type="protein sequence ID" value="CAB4893161.1"/>
    <property type="molecule type" value="Genomic_DNA"/>
</dbReference>
<evidence type="ECO:0000313" key="2">
    <source>
        <dbReference type="EMBL" id="CAB4893161.1"/>
    </source>
</evidence>
<dbReference type="InterPro" id="IPR018745">
    <property type="entry name" value="MpsC"/>
</dbReference>
<organism evidence="2">
    <name type="scientific">freshwater metagenome</name>
    <dbReference type="NCBI Taxonomy" id="449393"/>
    <lineage>
        <taxon>unclassified sequences</taxon>
        <taxon>metagenomes</taxon>
        <taxon>ecological metagenomes</taxon>
    </lineage>
</organism>
<reference evidence="2" key="1">
    <citation type="submission" date="2020-05" db="EMBL/GenBank/DDBJ databases">
        <authorList>
            <person name="Chiriac C."/>
            <person name="Salcher M."/>
            <person name="Ghai R."/>
            <person name="Kavagutti S V."/>
        </authorList>
    </citation>
    <scope>NUCLEOTIDE SEQUENCE</scope>
</reference>
<proteinExistence type="predicted"/>
<accession>A0A6J7FDK3</accession>
<gene>
    <name evidence="2" type="ORF">UFOPK3564_00140</name>
</gene>
<protein>
    <submittedName>
        <fullName evidence="2">Unannotated protein</fullName>
    </submittedName>
</protein>
<feature type="domain" description="Na+-translocating membrane potential-generating system MpsC" evidence="1">
    <location>
        <begin position="22"/>
        <end position="124"/>
    </location>
</feature>
<dbReference type="Pfam" id="PF10057">
    <property type="entry name" value="MpsC"/>
    <property type="match status" value="1"/>
</dbReference>
<dbReference type="AlphaFoldDB" id="A0A6J7FDK3"/>